<gene>
    <name evidence="1" type="ORF">C5612_23435</name>
</gene>
<evidence type="ECO:0000313" key="1">
    <source>
        <dbReference type="EMBL" id="PQP00525.1"/>
    </source>
</evidence>
<name>A0A2S8HDH4_9PSED</name>
<dbReference type="EMBL" id="PUIN01000014">
    <property type="protein sequence ID" value="PQP00525.1"/>
    <property type="molecule type" value="Genomic_DNA"/>
</dbReference>
<protein>
    <submittedName>
        <fullName evidence="1">Uncharacterized protein</fullName>
    </submittedName>
</protein>
<dbReference type="AlphaFoldDB" id="A0A2S8HDH4"/>
<organism evidence="1 2">
    <name type="scientific">Pseudomonas frederiksbergensis</name>
    <dbReference type="NCBI Taxonomy" id="104087"/>
    <lineage>
        <taxon>Bacteria</taxon>
        <taxon>Pseudomonadati</taxon>
        <taxon>Pseudomonadota</taxon>
        <taxon>Gammaproteobacteria</taxon>
        <taxon>Pseudomonadales</taxon>
        <taxon>Pseudomonadaceae</taxon>
        <taxon>Pseudomonas</taxon>
    </lineage>
</organism>
<evidence type="ECO:0000313" key="2">
    <source>
        <dbReference type="Proteomes" id="UP000239687"/>
    </source>
</evidence>
<accession>A0A2S8HDH4</accession>
<proteinExistence type="predicted"/>
<reference evidence="1 2" key="1">
    <citation type="submission" date="2018-02" db="EMBL/GenBank/DDBJ databases">
        <title>Draft genome sequencing of Pseudomonas frederiksbergensis 11-D3.</title>
        <authorList>
            <person name="Zheng B.-X."/>
        </authorList>
    </citation>
    <scope>NUCLEOTIDE SEQUENCE [LARGE SCALE GENOMIC DNA]</scope>
    <source>
        <strain evidence="1 2">11-D3</strain>
    </source>
</reference>
<dbReference type="Proteomes" id="UP000239687">
    <property type="component" value="Unassembled WGS sequence"/>
</dbReference>
<comment type="caution">
    <text evidence="1">The sequence shown here is derived from an EMBL/GenBank/DDBJ whole genome shotgun (WGS) entry which is preliminary data.</text>
</comment>
<sequence length="500" mass="54974">MGLRVAIDTNYANAQPTDHVRLYVAGQRTNPPQVSPFYDNAMPADGEVVIPTSELRGITTGRAFIWFIITDDAGNESAWSVNFKNTRFLPLPELGPLVVPANNDGLIDLKDAREGVTVEVARPNDTRNDDEVSVKWGAQPAQDLPFGTLNKLIFTIPWEGLSKEYFDNQTGTNYELPVLVKADLMRSNLSVSKVDTTVNTDFSTNPPYIVDPSNPPPEVNPDFRPLIVRGQAPVTDNVLGPHDANQTAIAYIDVSPASGGTFPDPAPGDQVTLKYHGDKDEVVVNSEPLSDTNINTIIQVELPYDVVSQGGQGTKQAWWEYENPNRNNTQPSVKTPVTVNTVVINLDPPQFVRPAGDGTADPFIICESLTGADHVARFRIPPNNHFVQDMEITFNWRGFHKDDYTIPAPADTEFTETRKITAAELTAGMIFDVGPYSPVIRNVPVPPPETPDPSDFYAGYVKVWYSTPTVPTSGVTEMTIYLLNADFLYCESEPGWDPAP</sequence>